<dbReference type="OrthoDB" id="5125415at2"/>
<dbReference type="Gene3D" id="3.90.1140.10">
    <property type="entry name" value="Cyclic phosphodiesterase"/>
    <property type="match status" value="1"/>
</dbReference>
<organism evidence="1 2">
    <name type="scientific">Cryobacterium frigoriphilum</name>
    <dbReference type="NCBI Taxonomy" id="1259150"/>
    <lineage>
        <taxon>Bacteria</taxon>
        <taxon>Bacillati</taxon>
        <taxon>Actinomycetota</taxon>
        <taxon>Actinomycetes</taxon>
        <taxon>Micrococcales</taxon>
        <taxon>Microbacteriaceae</taxon>
        <taxon>Cryobacterium</taxon>
    </lineage>
</organism>
<dbReference type="AlphaFoldDB" id="A0A4R8ZZ75"/>
<evidence type="ECO:0000313" key="2">
    <source>
        <dbReference type="Proteomes" id="UP000297447"/>
    </source>
</evidence>
<keyword evidence="2" id="KW-1185">Reference proteome</keyword>
<evidence type="ECO:0000313" key="1">
    <source>
        <dbReference type="EMBL" id="TFD49300.1"/>
    </source>
</evidence>
<accession>A0A4R8ZZ75</accession>
<proteinExistence type="predicted"/>
<sequence>MKHMVIVAPLEPLTVGESFVVPKFPLHMTLLPPFRVECDWLELSAVVEAIADGTGCLVVDVVGQEGFGPGGGIMVSLVRATDSLLNVHLGLTEALRPLGWTAQEADYNGSGFRPHITGNNEEQVLRGQHFILGEMAIVEMLDLPTVRATYQLSGEGGPTE</sequence>
<gene>
    <name evidence="1" type="ORF">E3T55_11615</name>
</gene>
<dbReference type="EMBL" id="SOHE01000050">
    <property type="protein sequence ID" value="TFD49300.1"/>
    <property type="molecule type" value="Genomic_DNA"/>
</dbReference>
<comment type="caution">
    <text evidence="1">The sequence shown here is derived from an EMBL/GenBank/DDBJ whole genome shotgun (WGS) entry which is preliminary data.</text>
</comment>
<dbReference type="RefSeq" id="WP_134519735.1">
    <property type="nucleotide sequence ID" value="NZ_SOHE01000050.1"/>
</dbReference>
<evidence type="ECO:0008006" key="3">
    <source>
        <dbReference type="Google" id="ProtNLM"/>
    </source>
</evidence>
<reference evidence="1 2" key="1">
    <citation type="submission" date="2019-03" db="EMBL/GenBank/DDBJ databases">
        <title>Genomics of glacier-inhabiting Cryobacterium strains.</title>
        <authorList>
            <person name="Liu Q."/>
            <person name="Xin Y.-H."/>
        </authorList>
    </citation>
    <scope>NUCLEOTIDE SEQUENCE [LARGE SCALE GENOMIC DNA]</scope>
    <source>
        <strain evidence="1 2">Hh14</strain>
    </source>
</reference>
<protein>
    <recommendedName>
        <fullName evidence="3">2'-5' RNA ligase family protein</fullName>
    </recommendedName>
</protein>
<dbReference type="Proteomes" id="UP000297447">
    <property type="component" value="Unassembled WGS sequence"/>
</dbReference>
<dbReference type="InterPro" id="IPR009097">
    <property type="entry name" value="Cyclic_Pdiesterase"/>
</dbReference>
<name>A0A4R8ZZ75_9MICO</name>
<dbReference type="SUPFAM" id="SSF55144">
    <property type="entry name" value="LigT-like"/>
    <property type="match status" value="1"/>
</dbReference>